<dbReference type="Proteomes" id="UP000193144">
    <property type="component" value="Unassembled WGS sequence"/>
</dbReference>
<feature type="compositionally biased region" description="Basic and acidic residues" evidence="1">
    <location>
        <begin position="161"/>
        <end position="171"/>
    </location>
</feature>
<feature type="region of interest" description="Disordered" evidence="1">
    <location>
        <begin position="144"/>
        <end position="171"/>
    </location>
</feature>
<sequence>MDEAELESVAVQLSTIVELTSWGWNASSCHQQQQQVFMPPPLPVPWESQISLRLPNHQPQQHVPTPPSLPTFWVPQTQAPSRNESDPSKSVTFIPIISSQSTINLFPAPSPWALPPPVQASPQQQAYIYGQDIDADYGVLSSSTSNEAAYGVPDGEGQGPRFDEKGRDPRG</sequence>
<reference evidence="2 3" key="1">
    <citation type="submission" date="2016-07" db="EMBL/GenBank/DDBJ databases">
        <title>Pervasive Adenine N6-methylation of Active Genes in Fungi.</title>
        <authorList>
            <consortium name="DOE Joint Genome Institute"/>
            <person name="Mondo S.J."/>
            <person name="Dannebaum R.O."/>
            <person name="Kuo R.C."/>
            <person name="Labutti K."/>
            <person name="Haridas S."/>
            <person name="Kuo A."/>
            <person name="Salamov A."/>
            <person name="Ahrendt S.R."/>
            <person name="Lipzen A."/>
            <person name="Sullivan W."/>
            <person name="Andreopoulos W.B."/>
            <person name="Clum A."/>
            <person name="Lindquist E."/>
            <person name="Daum C."/>
            <person name="Ramamoorthy G.K."/>
            <person name="Gryganskyi A."/>
            <person name="Culley D."/>
            <person name="Magnuson J.K."/>
            <person name="James T.Y."/>
            <person name="O'Malley M.A."/>
            <person name="Stajich J.E."/>
            <person name="Spatafora J.W."/>
            <person name="Visel A."/>
            <person name="Grigoriev I.V."/>
        </authorList>
    </citation>
    <scope>NUCLEOTIDE SEQUENCE [LARGE SCALE GENOMIC DNA]</scope>
    <source>
        <strain evidence="2 3">CBS 115471</strain>
    </source>
</reference>
<evidence type="ECO:0000313" key="3">
    <source>
        <dbReference type="Proteomes" id="UP000193144"/>
    </source>
</evidence>
<comment type="caution">
    <text evidence="2">The sequence shown here is derived from an EMBL/GenBank/DDBJ whole genome shotgun (WGS) entry which is preliminary data.</text>
</comment>
<organism evidence="2 3">
    <name type="scientific">Clohesyomyces aquaticus</name>
    <dbReference type="NCBI Taxonomy" id="1231657"/>
    <lineage>
        <taxon>Eukaryota</taxon>
        <taxon>Fungi</taxon>
        <taxon>Dikarya</taxon>
        <taxon>Ascomycota</taxon>
        <taxon>Pezizomycotina</taxon>
        <taxon>Dothideomycetes</taxon>
        <taxon>Pleosporomycetidae</taxon>
        <taxon>Pleosporales</taxon>
        <taxon>Lindgomycetaceae</taxon>
        <taxon>Clohesyomyces</taxon>
    </lineage>
</organism>
<gene>
    <name evidence="2" type="ORF">BCR34DRAFT_53429</name>
</gene>
<dbReference type="AlphaFoldDB" id="A0A1Y1Z449"/>
<proteinExistence type="predicted"/>
<protein>
    <submittedName>
        <fullName evidence="2">Uncharacterized protein</fullName>
    </submittedName>
</protein>
<evidence type="ECO:0000313" key="2">
    <source>
        <dbReference type="EMBL" id="ORY04966.1"/>
    </source>
</evidence>
<evidence type="ECO:0000256" key="1">
    <source>
        <dbReference type="SAM" id="MobiDB-lite"/>
    </source>
</evidence>
<accession>A0A1Y1Z449</accession>
<name>A0A1Y1Z449_9PLEO</name>
<dbReference type="EMBL" id="MCFA01000130">
    <property type="protein sequence ID" value="ORY04966.1"/>
    <property type="molecule type" value="Genomic_DNA"/>
</dbReference>
<keyword evidence="3" id="KW-1185">Reference proteome</keyword>